<evidence type="ECO:0000313" key="2">
    <source>
        <dbReference type="Proteomes" id="UP001341840"/>
    </source>
</evidence>
<organism evidence="1 2">
    <name type="scientific">Stylosanthes scabra</name>
    <dbReference type="NCBI Taxonomy" id="79078"/>
    <lineage>
        <taxon>Eukaryota</taxon>
        <taxon>Viridiplantae</taxon>
        <taxon>Streptophyta</taxon>
        <taxon>Embryophyta</taxon>
        <taxon>Tracheophyta</taxon>
        <taxon>Spermatophyta</taxon>
        <taxon>Magnoliopsida</taxon>
        <taxon>eudicotyledons</taxon>
        <taxon>Gunneridae</taxon>
        <taxon>Pentapetalae</taxon>
        <taxon>rosids</taxon>
        <taxon>fabids</taxon>
        <taxon>Fabales</taxon>
        <taxon>Fabaceae</taxon>
        <taxon>Papilionoideae</taxon>
        <taxon>50 kb inversion clade</taxon>
        <taxon>dalbergioids sensu lato</taxon>
        <taxon>Dalbergieae</taxon>
        <taxon>Pterocarpus clade</taxon>
        <taxon>Stylosanthes</taxon>
    </lineage>
</organism>
<name>A0ABU6QDZ6_9FABA</name>
<accession>A0ABU6QDZ6</accession>
<proteinExistence type="predicted"/>
<keyword evidence="2" id="KW-1185">Reference proteome</keyword>
<sequence>MDCGVWVSQWMIREALWAHYHVQGVGPETRLRLAIDLVLRSHNPKAKEVAKRAIAHWRKKEKGTLPTWRAI</sequence>
<dbReference type="Proteomes" id="UP001341840">
    <property type="component" value="Unassembled WGS sequence"/>
</dbReference>
<protein>
    <recommendedName>
        <fullName evidence="3">Ubiquitin-like protease family profile domain-containing protein</fullName>
    </recommendedName>
</protein>
<evidence type="ECO:0000313" key="1">
    <source>
        <dbReference type="EMBL" id="MED6109474.1"/>
    </source>
</evidence>
<gene>
    <name evidence="1" type="ORF">PIB30_033953</name>
</gene>
<reference evidence="1 2" key="1">
    <citation type="journal article" date="2023" name="Plants (Basel)">
        <title>Bridging the Gap: Combining Genomics and Transcriptomics Approaches to Understand Stylosanthes scabra, an Orphan Legume from the Brazilian Caatinga.</title>
        <authorList>
            <person name="Ferreira-Neto J.R.C."/>
            <person name="da Silva M.D."/>
            <person name="Binneck E."/>
            <person name="de Melo N.F."/>
            <person name="da Silva R.H."/>
            <person name="de Melo A.L.T.M."/>
            <person name="Pandolfi V."/>
            <person name="Bustamante F.O."/>
            <person name="Brasileiro-Vidal A.C."/>
            <person name="Benko-Iseppon A.M."/>
        </authorList>
    </citation>
    <scope>NUCLEOTIDE SEQUENCE [LARGE SCALE GENOMIC DNA]</scope>
    <source>
        <tissue evidence="1">Leaves</tissue>
    </source>
</reference>
<dbReference type="EMBL" id="JASCZI010000156">
    <property type="protein sequence ID" value="MED6109474.1"/>
    <property type="molecule type" value="Genomic_DNA"/>
</dbReference>
<evidence type="ECO:0008006" key="3">
    <source>
        <dbReference type="Google" id="ProtNLM"/>
    </source>
</evidence>
<comment type="caution">
    <text evidence="1">The sequence shown here is derived from an EMBL/GenBank/DDBJ whole genome shotgun (WGS) entry which is preliminary data.</text>
</comment>